<gene>
    <name evidence="2" type="ORF">K1W69_01180</name>
</gene>
<comment type="caution">
    <text evidence="2">The sequence shown here is derived from an EMBL/GenBank/DDBJ whole genome shotgun (WGS) entry which is preliminary data.</text>
</comment>
<sequence length="102" mass="10827">MDTASSEITWIIIAGAILTYMARFGGHVVLSRFKTVPPRVLAALDAVPAAVMTTLFAPVALTNGWPEAIAMGLVLLVGLRFNMTAMLITACVSIVALRHLFG</sequence>
<proteinExistence type="predicted"/>
<organism evidence="2 3">
    <name type="scientific">Flavimaribacter sediminis</name>
    <dbReference type="NCBI Taxonomy" id="2865987"/>
    <lineage>
        <taxon>Bacteria</taxon>
        <taxon>Pseudomonadati</taxon>
        <taxon>Pseudomonadota</taxon>
        <taxon>Alphaproteobacteria</taxon>
        <taxon>Hyphomicrobiales</taxon>
        <taxon>Rhizobiaceae</taxon>
        <taxon>Flavimaribacter</taxon>
    </lineage>
</organism>
<protein>
    <submittedName>
        <fullName evidence="2">AzlD domain-containing protein</fullName>
    </submittedName>
</protein>
<dbReference type="AlphaFoldDB" id="A0AAE3CZE3"/>
<evidence type="ECO:0000313" key="2">
    <source>
        <dbReference type="EMBL" id="MBW8635783.1"/>
    </source>
</evidence>
<keyword evidence="1" id="KW-0472">Membrane</keyword>
<keyword evidence="1" id="KW-0812">Transmembrane</keyword>
<dbReference type="Pfam" id="PF05437">
    <property type="entry name" value="AzlD"/>
    <property type="match status" value="1"/>
</dbReference>
<evidence type="ECO:0000256" key="1">
    <source>
        <dbReference type="SAM" id="Phobius"/>
    </source>
</evidence>
<keyword evidence="1" id="KW-1133">Transmembrane helix</keyword>
<dbReference type="Proteomes" id="UP001196509">
    <property type="component" value="Unassembled WGS sequence"/>
</dbReference>
<feature type="transmembrane region" description="Helical" evidence="1">
    <location>
        <begin position="12"/>
        <end position="30"/>
    </location>
</feature>
<reference evidence="2" key="1">
    <citation type="submission" date="2021-08" db="EMBL/GenBank/DDBJ databases">
        <title>Hoeflea bacterium WL0058 sp. nov., isolated from the sediment.</title>
        <authorList>
            <person name="Wang L."/>
            <person name="Zhang D."/>
        </authorList>
    </citation>
    <scope>NUCLEOTIDE SEQUENCE</scope>
    <source>
        <strain evidence="2">WL0058</strain>
    </source>
</reference>
<name>A0AAE3CZE3_9HYPH</name>
<dbReference type="InterPro" id="IPR008407">
    <property type="entry name" value="Brnchd-chn_aa_trnsp_AzlD"/>
</dbReference>
<evidence type="ECO:0000313" key="3">
    <source>
        <dbReference type="Proteomes" id="UP001196509"/>
    </source>
</evidence>
<dbReference type="EMBL" id="JAICBX010000001">
    <property type="protein sequence ID" value="MBW8635783.1"/>
    <property type="molecule type" value="Genomic_DNA"/>
</dbReference>
<dbReference type="RefSeq" id="WP_220226503.1">
    <property type="nucleotide sequence ID" value="NZ_JAICBX010000001.1"/>
</dbReference>
<accession>A0AAE3CZE3</accession>
<feature type="transmembrane region" description="Helical" evidence="1">
    <location>
        <begin position="42"/>
        <end position="61"/>
    </location>
</feature>
<keyword evidence="3" id="KW-1185">Reference proteome</keyword>
<feature type="transmembrane region" description="Helical" evidence="1">
    <location>
        <begin position="73"/>
        <end position="97"/>
    </location>
</feature>